<dbReference type="Proteomes" id="UP000823674">
    <property type="component" value="Chromosome A09"/>
</dbReference>
<evidence type="ECO:0000259" key="1">
    <source>
        <dbReference type="Pfam" id="PF13456"/>
    </source>
</evidence>
<dbReference type="EMBL" id="JADBGQ010000008">
    <property type="protein sequence ID" value="KAG5382830.1"/>
    <property type="molecule type" value="Genomic_DNA"/>
</dbReference>
<dbReference type="InterPro" id="IPR036397">
    <property type="entry name" value="RNaseH_sf"/>
</dbReference>
<dbReference type="CDD" id="cd06222">
    <property type="entry name" value="RNase_H_like"/>
    <property type="match status" value="1"/>
</dbReference>
<dbReference type="PANTHER" id="PTHR47074:SF11">
    <property type="entry name" value="REVERSE TRANSCRIPTASE-LIKE PROTEIN"/>
    <property type="match status" value="1"/>
</dbReference>
<comment type="caution">
    <text evidence="2">The sequence shown here is derived from an EMBL/GenBank/DDBJ whole genome shotgun (WGS) entry which is preliminary data.</text>
</comment>
<accession>A0ABQ7L8D4</accession>
<dbReference type="InterPro" id="IPR012337">
    <property type="entry name" value="RNaseH-like_sf"/>
</dbReference>
<keyword evidence="3" id="KW-1185">Reference proteome</keyword>
<dbReference type="InterPro" id="IPR044730">
    <property type="entry name" value="RNase_H-like_dom_plant"/>
</dbReference>
<evidence type="ECO:0000313" key="3">
    <source>
        <dbReference type="Proteomes" id="UP000823674"/>
    </source>
</evidence>
<evidence type="ECO:0000313" key="2">
    <source>
        <dbReference type="EMBL" id="KAG5382830.1"/>
    </source>
</evidence>
<organism evidence="2 3">
    <name type="scientific">Brassica rapa subsp. trilocularis</name>
    <dbReference type="NCBI Taxonomy" id="1813537"/>
    <lineage>
        <taxon>Eukaryota</taxon>
        <taxon>Viridiplantae</taxon>
        <taxon>Streptophyta</taxon>
        <taxon>Embryophyta</taxon>
        <taxon>Tracheophyta</taxon>
        <taxon>Spermatophyta</taxon>
        <taxon>Magnoliopsida</taxon>
        <taxon>eudicotyledons</taxon>
        <taxon>Gunneridae</taxon>
        <taxon>Pentapetalae</taxon>
        <taxon>rosids</taxon>
        <taxon>malvids</taxon>
        <taxon>Brassicales</taxon>
        <taxon>Brassicaceae</taxon>
        <taxon>Brassiceae</taxon>
        <taxon>Brassica</taxon>
    </lineage>
</organism>
<dbReference type="InterPro" id="IPR002156">
    <property type="entry name" value="RNaseH_domain"/>
</dbReference>
<dbReference type="Pfam" id="PF13456">
    <property type="entry name" value="RVT_3"/>
    <property type="match status" value="1"/>
</dbReference>
<name>A0ABQ7L8D4_BRACM</name>
<dbReference type="Gene3D" id="3.30.420.10">
    <property type="entry name" value="Ribonuclease H-like superfamily/Ribonuclease H"/>
    <property type="match status" value="1"/>
</dbReference>
<feature type="domain" description="RNase H type-1" evidence="1">
    <location>
        <begin position="94"/>
        <end position="212"/>
    </location>
</feature>
<protein>
    <recommendedName>
        <fullName evidence="1">RNase H type-1 domain-containing protein</fullName>
    </recommendedName>
</protein>
<dbReference type="PANTHER" id="PTHR47074">
    <property type="entry name" value="BNAC02G40300D PROTEIN"/>
    <property type="match status" value="1"/>
</dbReference>
<sequence length="227" mass="25277">MYEETLASLPTSSPSARHQKSTVFVYCLCVLLSRITSDIFYLSSLMTYLLPEDVITRAVTAAREWLNAQEPIPKANRLGPIMERPLENSHTVQSDAAWKEDLGIAGLGWSIKKNAEKSSFGAHCHFVASPMVAEALALREAVFKCKELGIQRLRCETDSVQIVKAITSEKPTPAIYGIVSDIISLIPEFEMIQFKWIPRGKNKEADALAKQALLFETNVMNSTLRGF</sequence>
<reference evidence="2 3" key="1">
    <citation type="submission" date="2021-03" db="EMBL/GenBank/DDBJ databases">
        <authorList>
            <person name="King G.J."/>
            <person name="Bancroft I."/>
            <person name="Baten A."/>
            <person name="Bloomfield J."/>
            <person name="Borpatragohain P."/>
            <person name="He Z."/>
            <person name="Irish N."/>
            <person name="Irwin J."/>
            <person name="Liu K."/>
            <person name="Mauleon R.P."/>
            <person name="Moore J."/>
            <person name="Morris R."/>
            <person name="Ostergaard L."/>
            <person name="Wang B."/>
            <person name="Wells R."/>
        </authorList>
    </citation>
    <scope>NUCLEOTIDE SEQUENCE [LARGE SCALE GENOMIC DNA]</scope>
    <source>
        <strain evidence="2">R-o-18</strain>
        <tissue evidence="2">Leaf</tissue>
    </source>
</reference>
<dbReference type="SUPFAM" id="SSF53098">
    <property type="entry name" value="Ribonuclease H-like"/>
    <property type="match status" value="1"/>
</dbReference>
<gene>
    <name evidence="2" type="primary">A09g502690.1_BraROA</name>
    <name evidence="2" type="ORF">IGI04_034300</name>
</gene>
<dbReference type="InterPro" id="IPR052929">
    <property type="entry name" value="RNase_H-like_EbsB-rel"/>
</dbReference>
<proteinExistence type="predicted"/>